<dbReference type="GO" id="GO:0016020">
    <property type="term" value="C:membrane"/>
    <property type="evidence" value="ECO:0007669"/>
    <property type="project" value="InterPro"/>
</dbReference>
<feature type="domain" description="Methyl-accepting transducer" evidence="3">
    <location>
        <begin position="43"/>
        <end position="235"/>
    </location>
</feature>
<dbReference type="Pfam" id="PF13682">
    <property type="entry name" value="CZB"/>
    <property type="match status" value="1"/>
</dbReference>
<dbReference type="Proteomes" id="UP000501991">
    <property type="component" value="Chromosome"/>
</dbReference>
<keyword evidence="5" id="KW-1185">Reference proteome</keyword>
<dbReference type="PANTHER" id="PTHR32089:SF112">
    <property type="entry name" value="LYSOZYME-LIKE PROTEIN-RELATED"/>
    <property type="match status" value="1"/>
</dbReference>
<dbReference type="SUPFAM" id="SSF58104">
    <property type="entry name" value="Methyl-accepting chemotaxis protein (MCP) signaling domain"/>
    <property type="match status" value="1"/>
</dbReference>
<dbReference type="AlphaFoldDB" id="A0A6C1B4W3"/>
<dbReference type="Pfam" id="PF00015">
    <property type="entry name" value="MCPsignal"/>
    <property type="match status" value="1"/>
</dbReference>
<evidence type="ECO:0000256" key="1">
    <source>
        <dbReference type="ARBA" id="ARBA00023224"/>
    </source>
</evidence>
<name>A0A6C1B4W3_9RHOO</name>
<sequence>MSANPLRREDHPTNKDERIAELEEELVEARHMIKMYQAVGKCLAEFSVSFAESQASMAAMAQMMQDERSSARDAARVSGDTRSTVEEMSARLKSLAEDSHDAVAEVDELHGQSKKINEMTELIGQIAAQTHLLSMNAAVEAARAGEQGRGFAVVAKEVQSLSAQTDKATKEIVPLVRSIQAASSNVKSRMDALSDQSMNFSLSGSHMAEQMSQALDLTNRMESSIASSALRTFVELAKLDHLIYKFEIYKVFFGLSDKGADDLAHHTACRLGKWYYEGEGRKQYAQLPGYREIEAPHLDVHASGKEALALLEEGDVRGAIRAVSAMEKASIKVVKGLERMAVSGARKGL</sequence>
<dbReference type="PROSITE" id="PS50111">
    <property type="entry name" value="CHEMOTAXIS_TRANSDUC_2"/>
    <property type="match status" value="1"/>
</dbReference>
<evidence type="ECO:0000259" key="3">
    <source>
        <dbReference type="PROSITE" id="PS50111"/>
    </source>
</evidence>
<gene>
    <name evidence="4" type="ORF">G3580_13035</name>
</gene>
<dbReference type="PANTHER" id="PTHR32089">
    <property type="entry name" value="METHYL-ACCEPTING CHEMOTAXIS PROTEIN MCPB"/>
    <property type="match status" value="1"/>
</dbReference>
<evidence type="ECO:0000313" key="4">
    <source>
        <dbReference type="EMBL" id="QID18473.1"/>
    </source>
</evidence>
<dbReference type="SMART" id="SM00283">
    <property type="entry name" value="MA"/>
    <property type="match status" value="1"/>
</dbReference>
<evidence type="ECO:0000256" key="2">
    <source>
        <dbReference type="PROSITE-ProRule" id="PRU00284"/>
    </source>
</evidence>
<dbReference type="GO" id="GO:0007165">
    <property type="term" value="P:signal transduction"/>
    <property type="evidence" value="ECO:0007669"/>
    <property type="project" value="UniProtKB-KW"/>
</dbReference>
<dbReference type="InterPro" id="IPR025991">
    <property type="entry name" value="Chemoreceptor_zinc-bind_dom"/>
</dbReference>
<accession>A0A6C1B4W3</accession>
<proteinExistence type="predicted"/>
<protein>
    <submittedName>
        <fullName evidence="4">Chemotaxis protein</fullName>
    </submittedName>
</protein>
<dbReference type="KEGG" id="azq:G3580_13035"/>
<dbReference type="InterPro" id="IPR004089">
    <property type="entry name" value="MCPsignal_dom"/>
</dbReference>
<evidence type="ECO:0000313" key="5">
    <source>
        <dbReference type="Proteomes" id="UP000501991"/>
    </source>
</evidence>
<reference evidence="4 5" key="1">
    <citation type="submission" date="2020-02" db="EMBL/GenBank/DDBJ databases">
        <title>Nitrogenibacter mangrovi gen. nov., sp. nov. isolated from mangrove sediment, a denitrifying betaproteobacterium.</title>
        <authorList>
            <person name="Liao H."/>
            <person name="Tian Y."/>
        </authorList>
    </citation>
    <scope>NUCLEOTIDE SEQUENCE [LARGE SCALE GENOMIC DNA]</scope>
    <source>
        <strain evidence="4 5">M9-3-2</strain>
    </source>
</reference>
<organism evidence="4 5">
    <name type="scientific">Nitrogeniibacter mangrovi</name>
    <dbReference type="NCBI Taxonomy" id="2016596"/>
    <lineage>
        <taxon>Bacteria</taxon>
        <taxon>Pseudomonadati</taxon>
        <taxon>Pseudomonadota</taxon>
        <taxon>Betaproteobacteria</taxon>
        <taxon>Rhodocyclales</taxon>
        <taxon>Zoogloeaceae</taxon>
        <taxon>Nitrogeniibacter</taxon>
    </lineage>
</organism>
<dbReference type="Gene3D" id="6.10.250.3200">
    <property type="match status" value="1"/>
</dbReference>
<dbReference type="EMBL" id="CP048836">
    <property type="protein sequence ID" value="QID18473.1"/>
    <property type="molecule type" value="Genomic_DNA"/>
</dbReference>
<dbReference type="Gene3D" id="1.20.120.30">
    <property type="entry name" value="Aspartate receptor, ligand-binding domain"/>
    <property type="match status" value="1"/>
</dbReference>
<keyword evidence="1 2" id="KW-0807">Transducer</keyword>
<dbReference type="RefSeq" id="WP_173766161.1">
    <property type="nucleotide sequence ID" value="NZ_CP048836.1"/>
</dbReference>